<dbReference type="PANTHER" id="PTHR43639:SF1">
    <property type="entry name" value="SHORT-CHAIN DEHYDROGENASE_REDUCTASE FAMILY PROTEIN"/>
    <property type="match status" value="1"/>
</dbReference>
<gene>
    <name evidence="4" type="ORF">METZ01_LOCUS71034</name>
</gene>
<feature type="non-terminal residue" evidence="4">
    <location>
        <position position="1"/>
    </location>
</feature>
<dbReference type="CDD" id="cd05233">
    <property type="entry name" value="SDR_c"/>
    <property type="match status" value="1"/>
</dbReference>
<dbReference type="InterPro" id="IPR020904">
    <property type="entry name" value="Sc_DH/Rdtase_CS"/>
</dbReference>
<dbReference type="Pfam" id="PF13561">
    <property type="entry name" value="adh_short_C2"/>
    <property type="match status" value="1"/>
</dbReference>
<dbReference type="PROSITE" id="PS00061">
    <property type="entry name" value="ADH_SHORT"/>
    <property type="match status" value="1"/>
</dbReference>
<dbReference type="InterPro" id="IPR057326">
    <property type="entry name" value="KR_dom"/>
</dbReference>
<dbReference type="PANTHER" id="PTHR43639">
    <property type="entry name" value="OXIDOREDUCTASE, SHORT-CHAIN DEHYDROGENASE/REDUCTASE FAMILY (AFU_ORTHOLOGUE AFUA_5G02870)"/>
    <property type="match status" value="1"/>
</dbReference>
<name>A0A381TQ75_9ZZZZ</name>
<reference evidence="4" key="1">
    <citation type="submission" date="2018-05" db="EMBL/GenBank/DDBJ databases">
        <authorList>
            <person name="Lanie J.A."/>
            <person name="Ng W.-L."/>
            <person name="Kazmierczak K.M."/>
            <person name="Andrzejewski T.M."/>
            <person name="Davidsen T.M."/>
            <person name="Wayne K.J."/>
            <person name="Tettelin H."/>
            <person name="Glass J.I."/>
            <person name="Rusch D."/>
            <person name="Podicherti R."/>
            <person name="Tsui H.-C.T."/>
            <person name="Winkler M.E."/>
        </authorList>
    </citation>
    <scope>NUCLEOTIDE SEQUENCE</scope>
</reference>
<protein>
    <recommendedName>
        <fullName evidence="3">Ketoreductase domain-containing protein</fullName>
    </recommendedName>
</protein>
<dbReference type="PRINTS" id="PR00081">
    <property type="entry name" value="GDHRDH"/>
</dbReference>
<dbReference type="AlphaFoldDB" id="A0A381TQ75"/>
<sequence length="261" mass="27287">VDLQDGVAIVTGSSSGVGAACARQLAEKGCHVAINYAHNEEGARTTQAACEEYGVETLVQKADVSDDQQCRVLAKVALDKWGRIDALINNAGTTKFNAHTNLEGLNKQDFLDIYAVNTVGAYQMTRAVAESMRTSGRGSVVNVSSIAGVMGVGSSIAYAASKGALITMTLSLARALGPEIRVNCICPGFIQGDWLEQGMGSDAYQAAKSNIEATSPLRVASTPDMIAEGILYFVGGADVVTGETIIMDGGMHLTQAGLHKR</sequence>
<dbReference type="FunFam" id="3.40.50.720:FF:000084">
    <property type="entry name" value="Short-chain dehydrogenase reductase"/>
    <property type="match status" value="1"/>
</dbReference>
<comment type="similarity">
    <text evidence="1">Belongs to the short-chain dehydrogenases/reductases (SDR) family.</text>
</comment>
<dbReference type="PRINTS" id="PR00080">
    <property type="entry name" value="SDRFAMILY"/>
</dbReference>
<proteinExistence type="inferred from homology"/>
<dbReference type="SMART" id="SM00822">
    <property type="entry name" value="PKS_KR"/>
    <property type="match status" value="1"/>
</dbReference>
<evidence type="ECO:0000259" key="3">
    <source>
        <dbReference type="SMART" id="SM00822"/>
    </source>
</evidence>
<accession>A0A381TQ75</accession>
<evidence type="ECO:0000256" key="1">
    <source>
        <dbReference type="ARBA" id="ARBA00006484"/>
    </source>
</evidence>
<evidence type="ECO:0000256" key="2">
    <source>
        <dbReference type="ARBA" id="ARBA00023002"/>
    </source>
</evidence>
<dbReference type="GO" id="GO:0016491">
    <property type="term" value="F:oxidoreductase activity"/>
    <property type="evidence" value="ECO:0007669"/>
    <property type="project" value="UniProtKB-KW"/>
</dbReference>
<dbReference type="Gene3D" id="3.40.50.720">
    <property type="entry name" value="NAD(P)-binding Rossmann-like Domain"/>
    <property type="match status" value="1"/>
</dbReference>
<feature type="domain" description="Ketoreductase" evidence="3">
    <location>
        <begin position="6"/>
        <end position="193"/>
    </location>
</feature>
<evidence type="ECO:0000313" key="4">
    <source>
        <dbReference type="EMBL" id="SVA18180.1"/>
    </source>
</evidence>
<dbReference type="SUPFAM" id="SSF51735">
    <property type="entry name" value="NAD(P)-binding Rossmann-fold domains"/>
    <property type="match status" value="1"/>
</dbReference>
<dbReference type="InterPro" id="IPR002347">
    <property type="entry name" value="SDR_fam"/>
</dbReference>
<keyword evidence="2" id="KW-0560">Oxidoreductase</keyword>
<dbReference type="EMBL" id="UINC01004973">
    <property type="protein sequence ID" value="SVA18180.1"/>
    <property type="molecule type" value="Genomic_DNA"/>
</dbReference>
<dbReference type="InterPro" id="IPR036291">
    <property type="entry name" value="NAD(P)-bd_dom_sf"/>
</dbReference>
<organism evidence="4">
    <name type="scientific">marine metagenome</name>
    <dbReference type="NCBI Taxonomy" id="408172"/>
    <lineage>
        <taxon>unclassified sequences</taxon>
        <taxon>metagenomes</taxon>
        <taxon>ecological metagenomes</taxon>
    </lineage>
</organism>